<sequence length="153" mass="17208">MAYYIVRQENLINYKYAKAGVDVNGSSVLTLDSIQTLTDPTFKWVLNDIPEPVNGGRTTISQLNKDLYWVRGYDFVVGGKNYTSIELASKLSTQPALEVILNSRSPLGGYDLYTPSNEYIISVYAPEYQSTKICLSATPIDTFAWSWLFNKVL</sequence>
<dbReference type="AlphaFoldDB" id="D3VE18"/>
<dbReference type="EMBL" id="FN667742">
    <property type="protein sequence ID" value="CBJ90085.1"/>
    <property type="molecule type" value="Genomic_DNA"/>
</dbReference>
<name>D3VE18_XENNA</name>
<dbReference type="HOGENOM" id="CLU_1712584_0_0_6"/>
<dbReference type="GeneID" id="24904835"/>
<dbReference type="Proteomes" id="UP000008075">
    <property type="component" value="Chromosome"/>
</dbReference>
<gene>
    <name evidence="1" type="ordered locus">XNC1_2025</name>
</gene>
<evidence type="ECO:0000313" key="2">
    <source>
        <dbReference type="Proteomes" id="UP000008075"/>
    </source>
</evidence>
<reference evidence="1 2" key="1">
    <citation type="journal article" date="2011" name="PLoS ONE">
        <title>The entomopathogenic bacterial endosymbionts xenorhabdus and photorhabdus: convergent lifestyles from divergent genomes.</title>
        <authorList>
            <person name="Chaston J.M."/>
            <person name="Suen G."/>
            <person name="Tucker S.L."/>
            <person name="Andersen A.W."/>
            <person name="Bhasin A."/>
            <person name="Bode E."/>
            <person name="Bode H.B."/>
            <person name="Brachmann A.O."/>
            <person name="Cowles C.E."/>
            <person name="Cowles K.N."/>
            <person name="Darby C."/>
            <person name="de Leon L."/>
            <person name="Drace K."/>
            <person name="Du Z."/>
            <person name="Givaudan A."/>
            <person name="Herbert Tran E.E."/>
            <person name="Jewell K.A."/>
            <person name="Knack J.J."/>
            <person name="Krasomil-Osterfeld K.C."/>
            <person name="Kukor R."/>
            <person name="Lanois A."/>
            <person name="Latreille P."/>
            <person name="Leimgruber N.K."/>
            <person name="Lipke C.M."/>
            <person name="Liu R."/>
            <person name="Lu X."/>
            <person name="Martens E.C."/>
            <person name="Marri P.R."/>
            <person name="Medigue C."/>
            <person name="Menard M.L."/>
            <person name="Miller N.M."/>
            <person name="Morales-Soto N."/>
            <person name="Norton S."/>
            <person name="Ogier J.C."/>
            <person name="Orchard S.S."/>
            <person name="Park D."/>
            <person name="Park Y."/>
            <person name="Qurollo B.A."/>
            <person name="Sugar D.R."/>
            <person name="Richards G.R."/>
            <person name="Rouy Z."/>
            <person name="Slominski B."/>
            <person name="Slominski K."/>
            <person name="Snyder H."/>
            <person name="Tjaden B.C."/>
            <person name="van der Hoeven R."/>
            <person name="Welch R.D."/>
            <person name="Wheeler C."/>
            <person name="Xiang B."/>
            <person name="Barbazuk B."/>
            <person name="Gaudriault S."/>
            <person name="Goodner B."/>
            <person name="Slater S.C."/>
            <person name="Forst S."/>
            <person name="Goldman B.S."/>
            <person name="Goodrich-Blair H."/>
        </authorList>
    </citation>
    <scope>NUCLEOTIDE SEQUENCE [LARGE SCALE GENOMIC DNA]</scope>
    <source>
        <strain evidence="2">ATCC 19061 / DSM 3370 / CCUG 14189 / LMG 1036 / NCIMB 9965 / AN6</strain>
    </source>
</reference>
<dbReference type="KEGG" id="xne:XNC1_2025"/>
<keyword evidence="2" id="KW-1185">Reference proteome</keyword>
<evidence type="ECO:0000313" key="1">
    <source>
        <dbReference type="EMBL" id="CBJ90085.1"/>
    </source>
</evidence>
<organism evidence="1 2">
    <name type="scientific">Xenorhabdus nematophila (strain ATCC 19061 / DSM 3370 / CCUG 14189 / LMG 1036 / NCIMB 9965 / AN6)</name>
    <dbReference type="NCBI Taxonomy" id="406817"/>
    <lineage>
        <taxon>Bacteria</taxon>
        <taxon>Pseudomonadati</taxon>
        <taxon>Pseudomonadota</taxon>
        <taxon>Gammaproteobacteria</taxon>
        <taxon>Enterobacterales</taxon>
        <taxon>Morganellaceae</taxon>
        <taxon>Xenorhabdus</taxon>
    </lineage>
</organism>
<dbReference type="RefSeq" id="WP_010848833.1">
    <property type="nucleotide sequence ID" value="NC_014228.1"/>
</dbReference>
<proteinExistence type="predicted"/>
<protein>
    <submittedName>
        <fullName evidence="1">Uncharacterized protein</fullName>
    </submittedName>
</protein>
<accession>D3VE18</accession>